<dbReference type="Gene3D" id="3.40.190.10">
    <property type="entry name" value="Periplasmic binding protein-like II"/>
    <property type="match status" value="2"/>
</dbReference>
<dbReference type="EMBL" id="BFFO01000001">
    <property type="protein sequence ID" value="GBG96120.1"/>
    <property type="molecule type" value="Genomic_DNA"/>
</dbReference>
<gene>
    <name evidence="4" type="ORF">NtB2_00224</name>
</gene>
<accession>A0A2R5HIH2</accession>
<evidence type="ECO:0000256" key="2">
    <source>
        <dbReference type="SAM" id="SignalP"/>
    </source>
</evidence>
<name>A0A2R5HIH2_9LACT</name>
<keyword evidence="1 2" id="KW-0732">Signal</keyword>
<evidence type="ECO:0000313" key="4">
    <source>
        <dbReference type="EMBL" id="GBG96120.1"/>
    </source>
</evidence>
<dbReference type="InterPro" id="IPR001638">
    <property type="entry name" value="Solute-binding_3/MltF_N"/>
</dbReference>
<dbReference type="PROSITE" id="PS51257">
    <property type="entry name" value="PROKAR_LIPOPROTEIN"/>
    <property type="match status" value="1"/>
</dbReference>
<evidence type="ECO:0000313" key="5">
    <source>
        <dbReference type="Proteomes" id="UP000245021"/>
    </source>
</evidence>
<feature type="signal peptide" evidence="2">
    <location>
        <begin position="1"/>
        <end position="24"/>
    </location>
</feature>
<dbReference type="CDD" id="cd00996">
    <property type="entry name" value="PBP2_AatB_like"/>
    <property type="match status" value="1"/>
</dbReference>
<dbReference type="Pfam" id="PF00497">
    <property type="entry name" value="SBP_bac_3"/>
    <property type="match status" value="1"/>
</dbReference>
<dbReference type="PANTHER" id="PTHR35936:SF34">
    <property type="entry name" value="ABC TRANSPORTER EXTRACELLULAR-BINDING PROTEIN YCKB-RELATED"/>
    <property type="match status" value="1"/>
</dbReference>
<keyword evidence="5" id="KW-1185">Reference proteome</keyword>
<sequence length="281" mass="31427">MNMNLMKKIAIASLSIVAALSLSACGKSSSSPRQNTWQRAEQSKSITIGFDNTFVPMGFKDKDGVNKGFDIDLANAVFKEYGIKVKWQPINWSMKEAELKKGDIDLIWNGYGITKEREQQVLFSEPYMASKQEILNKKSSNITKVEDMKGKTAGVQAGSSGYSDFNDQPKVLKNYLAGKTISQYSNFDQALLDLQNGRIDGVLIDQTYADYYLNQKGLTKDYSRILLDYGVEPSAVGARKSDKELVNKINQGINKLVKDGQFAQISQKWFGRNVWPGKLSE</sequence>
<feature type="domain" description="Solute-binding protein family 3/N-terminal" evidence="3">
    <location>
        <begin position="45"/>
        <end position="273"/>
    </location>
</feature>
<protein>
    <submittedName>
        <fullName evidence="4">Amino acid ABC transporter substrate-binding protein</fullName>
    </submittedName>
</protein>
<dbReference type="AlphaFoldDB" id="A0A2R5HIH2"/>
<dbReference type="SMART" id="SM00062">
    <property type="entry name" value="PBPb"/>
    <property type="match status" value="1"/>
</dbReference>
<dbReference type="Proteomes" id="UP000245021">
    <property type="component" value="Unassembled WGS sequence"/>
</dbReference>
<proteinExistence type="predicted"/>
<dbReference type="SUPFAM" id="SSF53850">
    <property type="entry name" value="Periplasmic binding protein-like II"/>
    <property type="match status" value="1"/>
</dbReference>
<evidence type="ECO:0000259" key="3">
    <source>
        <dbReference type="SMART" id="SM00062"/>
    </source>
</evidence>
<organism evidence="4 5">
    <name type="scientific">Lactococcus termiticola</name>
    <dbReference type="NCBI Taxonomy" id="2169526"/>
    <lineage>
        <taxon>Bacteria</taxon>
        <taxon>Bacillati</taxon>
        <taxon>Bacillota</taxon>
        <taxon>Bacilli</taxon>
        <taxon>Lactobacillales</taxon>
        <taxon>Streptococcaceae</taxon>
        <taxon>Lactococcus</taxon>
    </lineage>
</organism>
<comment type="caution">
    <text evidence="4">The sequence shown here is derived from an EMBL/GenBank/DDBJ whole genome shotgun (WGS) entry which is preliminary data.</text>
</comment>
<dbReference type="PANTHER" id="PTHR35936">
    <property type="entry name" value="MEMBRANE-BOUND LYTIC MUREIN TRANSGLYCOSYLASE F"/>
    <property type="match status" value="1"/>
</dbReference>
<evidence type="ECO:0000256" key="1">
    <source>
        <dbReference type="ARBA" id="ARBA00022729"/>
    </source>
</evidence>
<reference evidence="4 5" key="1">
    <citation type="journal article" date="2018" name="Genome Announc.">
        <title>Draft Genome Sequence of Lactococcus sp. Strain NtB2 (JCM 32569), Isolated from the Gut of the Higher Termite Nasutitermes takasagoensis.</title>
        <authorList>
            <person name="Noda S."/>
            <person name="Aihara C."/>
            <person name="Yuki M."/>
            <person name="Ohkuma M."/>
        </authorList>
    </citation>
    <scope>NUCLEOTIDE SEQUENCE [LARGE SCALE GENOMIC DNA]</scope>
    <source>
        <strain evidence="4 5">NtB2</strain>
    </source>
</reference>
<feature type="chain" id="PRO_5039406781" evidence="2">
    <location>
        <begin position="25"/>
        <end position="281"/>
    </location>
</feature>